<dbReference type="PRINTS" id="PR00792">
    <property type="entry name" value="PEPSIN"/>
</dbReference>
<dbReference type="Gene3D" id="2.40.70.10">
    <property type="entry name" value="Acid Proteases"/>
    <property type="match status" value="2"/>
</dbReference>
<feature type="active site" evidence="11">
    <location>
        <position position="163"/>
    </location>
</feature>
<evidence type="ECO:0000256" key="3">
    <source>
        <dbReference type="ARBA" id="ARBA00022475"/>
    </source>
</evidence>
<dbReference type="PROSITE" id="PS00141">
    <property type="entry name" value="ASP_PROTEASE"/>
    <property type="match status" value="1"/>
</dbReference>
<dbReference type="AlphaFoldDB" id="A0A9P8L858"/>
<feature type="active site" evidence="11">
    <location>
        <position position="346"/>
    </location>
</feature>
<keyword evidence="4 13" id="KW-0645">Protease</keyword>
<feature type="compositionally biased region" description="Low complexity" evidence="14">
    <location>
        <begin position="462"/>
        <end position="476"/>
    </location>
</feature>
<dbReference type="SUPFAM" id="SSF50630">
    <property type="entry name" value="Acid proteases"/>
    <property type="match status" value="1"/>
</dbReference>
<evidence type="ECO:0000256" key="10">
    <source>
        <dbReference type="ARBA" id="ARBA00023288"/>
    </source>
</evidence>
<keyword evidence="5 15" id="KW-0732">Signal</keyword>
<dbReference type="PANTHER" id="PTHR47966:SF75">
    <property type="entry name" value="ENDOPEPTIDASE (CTSD), PUTATIVE (AFU_ORTHOLOGUE AFUA_4G07040)-RELATED"/>
    <property type="match status" value="1"/>
</dbReference>
<dbReference type="CDD" id="cd05471">
    <property type="entry name" value="pepsin_like"/>
    <property type="match status" value="1"/>
</dbReference>
<dbReference type="InterPro" id="IPR033121">
    <property type="entry name" value="PEPTIDASE_A1"/>
</dbReference>
<evidence type="ECO:0000256" key="6">
    <source>
        <dbReference type="ARBA" id="ARBA00022750"/>
    </source>
</evidence>
<feature type="non-terminal residue" evidence="17">
    <location>
        <position position="1"/>
    </location>
</feature>
<keyword evidence="8" id="KW-0472">Membrane</keyword>
<evidence type="ECO:0000256" key="12">
    <source>
        <dbReference type="PIRSR" id="PIRSR601461-2"/>
    </source>
</evidence>
<gene>
    <name evidence="17" type="ORF">GP486_006031</name>
</gene>
<evidence type="ECO:0000313" key="17">
    <source>
        <dbReference type="EMBL" id="KAH0556026.1"/>
    </source>
</evidence>
<evidence type="ECO:0000256" key="13">
    <source>
        <dbReference type="RuleBase" id="RU000454"/>
    </source>
</evidence>
<feature type="signal peptide" evidence="15">
    <location>
        <begin position="1"/>
        <end position="18"/>
    </location>
</feature>
<evidence type="ECO:0000256" key="5">
    <source>
        <dbReference type="ARBA" id="ARBA00022729"/>
    </source>
</evidence>
<comment type="similarity">
    <text evidence="2 13">Belongs to the peptidase A1 family.</text>
</comment>
<keyword evidence="10" id="KW-0449">Lipoprotein</keyword>
<dbReference type="FunFam" id="2.40.70.10:FF:000085">
    <property type="entry name" value="Aspartic-type endopeptidase (CtsD), putative"/>
    <property type="match status" value="1"/>
</dbReference>
<feature type="region of interest" description="Disordered" evidence="14">
    <location>
        <begin position="45"/>
        <end position="67"/>
    </location>
</feature>
<dbReference type="GO" id="GO:0005886">
    <property type="term" value="C:plasma membrane"/>
    <property type="evidence" value="ECO:0007669"/>
    <property type="project" value="UniProtKB-SubCell"/>
</dbReference>
<dbReference type="GO" id="GO:0004190">
    <property type="term" value="F:aspartic-type endopeptidase activity"/>
    <property type="evidence" value="ECO:0007669"/>
    <property type="project" value="UniProtKB-KW"/>
</dbReference>
<evidence type="ECO:0000256" key="9">
    <source>
        <dbReference type="ARBA" id="ARBA00023180"/>
    </source>
</evidence>
<organism evidence="17 18">
    <name type="scientific">Trichoglossum hirsutum</name>
    <dbReference type="NCBI Taxonomy" id="265104"/>
    <lineage>
        <taxon>Eukaryota</taxon>
        <taxon>Fungi</taxon>
        <taxon>Dikarya</taxon>
        <taxon>Ascomycota</taxon>
        <taxon>Pezizomycotina</taxon>
        <taxon>Geoglossomycetes</taxon>
        <taxon>Geoglossales</taxon>
        <taxon>Geoglossaceae</taxon>
        <taxon>Trichoglossum</taxon>
    </lineage>
</organism>
<keyword evidence="6 13" id="KW-0064">Aspartyl protease</keyword>
<keyword evidence="18" id="KW-1185">Reference proteome</keyword>
<proteinExistence type="inferred from homology"/>
<evidence type="ECO:0000256" key="15">
    <source>
        <dbReference type="SAM" id="SignalP"/>
    </source>
</evidence>
<dbReference type="InterPro" id="IPR001461">
    <property type="entry name" value="Aspartic_peptidase_A1"/>
</dbReference>
<keyword evidence="12" id="KW-1015">Disulfide bond</keyword>
<dbReference type="InterPro" id="IPR034164">
    <property type="entry name" value="Pepsin-like_dom"/>
</dbReference>
<evidence type="ECO:0000256" key="4">
    <source>
        <dbReference type="ARBA" id="ARBA00022670"/>
    </source>
</evidence>
<dbReference type="InterPro" id="IPR001969">
    <property type="entry name" value="Aspartic_peptidase_AS"/>
</dbReference>
<protein>
    <recommendedName>
        <fullName evidence="16">Peptidase A1 domain-containing protein</fullName>
    </recommendedName>
</protein>
<dbReference type="Pfam" id="PF00026">
    <property type="entry name" value="Asp"/>
    <property type="match status" value="1"/>
</dbReference>
<evidence type="ECO:0000256" key="11">
    <source>
        <dbReference type="PIRSR" id="PIRSR601461-1"/>
    </source>
</evidence>
<dbReference type="Proteomes" id="UP000750711">
    <property type="component" value="Unassembled WGS sequence"/>
</dbReference>
<accession>A0A9P8L858</accession>
<evidence type="ECO:0000256" key="7">
    <source>
        <dbReference type="ARBA" id="ARBA00022801"/>
    </source>
</evidence>
<dbReference type="InterPro" id="IPR021109">
    <property type="entry name" value="Peptidase_aspartic_dom_sf"/>
</dbReference>
<feature type="chain" id="PRO_5040326158" description="Peptidase A1 domain-containing protein" evidence="15">
    <location>
        <begin position="19"/>
        <end position="498"/>
    </location>
</feature>
<dbReference type="FunFam" id="2.40.70.10:FF:000060">
    <property type="entry name" value="Aspartic-type endopeptidase ctsD"/>
    <property type="match status" value="1"/>
</dbReference>
<feature type="disulfide bond" evidence="12">
    <location>
        <begin position="176"/>
        <end position="181"/>
    </location>
</feature>
<sequence length="498" mass="53346">MHLSSFFLAVAILPCVSAFYPYSPPVTPSGPDAKRSVFHNWLEGRVDHGDSTEPPTLTIKRTAPRDGIHPHVRNVQEADYITRKYRSRGNSGPDIDGREALVEVERSIQQGTPVKRSNNYPIVTAAQPTFTNSMAVDQDGTDFSYFSIMKFGPRGKDIYMLIDTGSASTWVMSDTCTSAVCKMHNTFGKSDSDTLNISTTPWSVAYGTGNVSGVIGKDTVAFAGLSTPLSFGLGSNISDEFRSYPIDGILGLGRPQSNSLKTPTLMESLVSQKLIKSNVFAVNLQRNSDGSSDGVVTFGDWDKSKFDGDLSWIDSVSGSDLWEIPISDVAVDNNAGKFAGKTAIIDTGTSMILLPADDATKLHSLFPGMKHNGESFELPCSSTQMIQFTLGGVTYAVPPKDYLGKATDNGYCASNIIGRQTFGTNQWLIGDTFLKNVYSVFDLDKNRIGFGKKGKAVNAQNASASSSGQSPSTSSAGPPPTHTPSAAVADKSSKSSLQ</sequence>
<keyword evidence="9" id="KW-0325">Glycoprotein</keyword>
<evidence type="ECO:0000259" key="16">
    <source>
        <dbReference type="PROSITE" id="PS51767"/>
    </source>
</evidence>
<evidence type="ECO:0000256" key="8">
    <source>
        <dbReference type="ARBA" id="ARBA00023136"/>
    </source>
</evidence>
<dbReference type="PROSITE" id="PS51767">
    <property type="entry name" value="PEPTIDASE_A1"/>
    <property type="match status" value="1"/>
</dbReference>
<feature type="domain" description="Peptidase A1" evidence="16">
    <location>
        <begin position="145"/>
        <end position="451"/>
    </location>
</feature>
<dbReference type="PANTHER" id="PTHR47966">
    <property type="entry name" value="BETA-SITE APP-CLEAVING ENZYME, ISOFORM A-RELATED"/>
    <property type="match status" value="1"/>
</dbReference>
<evidence type="ECO:0000256" key="2">
    <source>
        <dbReference type="ARBA" id="ARBA00007447"/>
    </source>
</evidence>
<evidence type="ECO:0000256" key="1">
    <source>
        <dbReference type="ARBA" id="ARBA00004236"/>
    </source>
</evidence>
<feature type="compositionally biased region" description="Low complexity" evidence="14">
    <location>
        <begin position="483"/>
        <end position="498"/>
    </location>
</feature>
<evidence type="ECO:0000313" key="18">
    <source>
        <dbReference type="Proteomes" id="UP000750711"/>
    </source>
</evidence>
<dbReference type="EMBL" id="JAGHQM010001260">
    <property type="protein sequence ID" value="KAH0556026.1"/>
    <property type="molecule type" value="Genomic_DNA"/>
</dbReference>
<comment type="subcellular location">
    <subcellularLocation>
        <location evidence="1">Cell membrane</location>
    </subcellularLocation>
</comment>
<dbReference type="GO" id="GO:0006508">
    <property type="term" value="P:proteolysis"/>
    <property type="evidence" value="ECO:0007669"/>
    <property type="project" value="UniProtKB-KW"/>
</dbReference>
<keyword evidence="3" id="KW-1003">Cell membrane</keyword>
<reference evidence="17" key="1">
    <citation type="submission" date="2021-03" db="EMBL/GenBank/DDBJ databases">
        <title>Comparative genomics and phylogenomic investigation of the class Geoglossomycetes provide insights into ecological specialization and systematics.</title>
        <authorList>
            <person name="Melie T."/>
            <person name="Pirro S."/>
            <person name="Miller A.N."/>
            <person name="Quandt A."/>
        </authorList>
    </citation>
    <scope>NUCLEOTIDE SEQUENCE</scope>
    <source>
        <strain evidence="17">CAQ_001_2017</strain>
    </source>
</reference>
<name>A0A9P8L858_9PEZI</name>
<keyword evidence="7 13" id="KW-0378">Hydrolase</keyword>
<evidence type="ECO:0000256" key="14">
    <source>
        <dbReference type="SAM" id="MobiDB-lite"/>
    </source>
</evidence>
<feature type="region of interest" description="Disordered" evidence="14">
    <location>
        <begin position="459"/>
        <end position="498"/>
    </location>
</feature>
<comment type="caution">
    <text evidence="17">The sequence shown here is derived from an EMBL/GenBank/DDBJ whole genome shotgun (WGS) entry which is preliminary data.</text>
</comment>